<keyword evidence="4" id="KW-0722">Serine protease inhibitor</keyword>
<name>A0A8B7A426_ORYAF</name>
<dbReference type="SUPFAM" id="SSF56574">
    <property type="entry name" value="Serpins"/>
    <property type="match status" value="1"/>
</dbReference>
<dbReference type="InterPro" id="IPR000215">
    <property type="entry name" value="Serpin_fam"/>
</dbReference>
<dbReference type="PANTHER" id="PTHR11461">
    <property type="entry name" value="SERINE PROTEASE INHIBITOR, SERPIN"/>
    <property type="match status" value="1"/>
</dbReference>
<evidence type="ECO:0000256" key="1">
    <source>
        <dbReference type="ARBA" id="ARBA00009500"/>
    </source>
</evidence>
<keyword evidence="3" id="KW-0732">Signal</keyword>
<dbReference type="InterPro" id="IPR036186">
    <property type="entry name" value="Serpin_sf"/>
</dbReference>
<evidence type="ECO:0000256" key="6">
    <source>
        <dbReference type="RuleBase" id="RU000411"/>
    </source>
</evidence>
<dbReference type="Gene3D" id="2.30.39.10">
    <property type="entry name" value="Alpha-1-antitrypsin, domain 1"/>
    <property type="match status" value="1"/>
</dbReference>
<dbReference type="InterPro" id="IPR023796">
    <property type="entry name" value="Serpin_dom"/>
</dbReference>
<dbReference type="RefSeq" id="XP_007942710.2">
    <property type="nucleotide sequence ID" value="XM_007944519.2"/>
</dbReference>
<dbReference type="AlphaFoldDB" id="A0A8B7A426"/>
<accession>A0A8B7A426</accession>
<gene>
    <name evidence="8" type="primary">SERPINA1</name>
</gene>
<dbReference type="FunFam" id="2.10.310.10:FF:000001">
    <property type="entry name" value="Serpin family A member 1"/>
    <property type="match status" value="1"/>
</dbReference>
<evidence type="ECO:0000313" key="7">
    <source>
        <dbReference type="Proteomes" id="UP000694850"/>
    </source>
</evidence>
<dbReference type="InterPro" id="IPR042185">
    <property type="entry name" value="Serpin_sf_2"/>
</dbReference>
<dbReference type="Proteomes" id="UP000694850">
    <property type="component" value="Unplaced"/>
</dbReference>
<dbReference type="PANTHER" id="PTHR11461:SF165">
    <property type="entry name" value="ALPHA-1-ANTITRYPSIN"/>
    <property type="match status" value="1"/>
</dbReference>
<dbReference type="FunFam" id="3.30.497.10:FF:000001">
    <property type="entry name" value="Serine protease inhibitor"/>
    <property type="match status" value="1"/>
</dbReference>
<dbReference type="Gene3D" id="2.10.310.10">
    <property type="entry name" value="Serpins superfamily"/>
    <property type="match status" value="1"/>
</dbReference>
<organism evidence="7 8">
    <name type="scientific">Orycteropus afer afer</name>
    <dbReference type="NCBI Taxonomy" id="1230840"/>
    <lineage>
        <taxon>Eukaryota</taxon>
        <taxon>Metazoa</taxon>
        <taxon>Chordata</taxon>
        <taxon>Craniata</taxon>
        <taxon>Vertebrata</taxon>
        <taxon>Euteleostomi</taxon>
        <taxon>Mammalia</taxon>
        <taxon>Eutheria</taxon>
        <taxon>Afrotheria</taxon>
        <taxon>Tubulidentata</taxon>
        <taxon>Orycteropodidae</taxon>
        <taxon>Orycteropus</taxon>
    </lineage>
</organism>
<reference evidence="8" key="1">
    <citation type="submission" date="2025-08" db="UniProtKB">
        <authorList>
            <consortium name="RefSeq"/>
        </authorList>
    </citation>
    <scope>IDENTIFICATION</scope>
</reference>
<dbReference type="OrthoDB" id="671595at2759"/>
<comment type="similarity">
    <text evidence="1 6">Belongs to the serpin family.</text>
</comment>
<protein>
    <submittedName>
        <fullName evidence="8">Alpha-1-antitrypsin</fullName>
    </submittedName>
</protein>
<dbReference type="FunFam" id="2.30.39.10:FF:000003">
    <property type="entry name" value="alpha-1-antitrypsin isoform X1"/>
    <property type="match status" value="1"/>
</dbReference>
<keyword evidence="7" id="KW-1185">Reference proteome</keyword>
<dbReference type="SMART" id="SM00093">
    <property type="entry name" value="SERPIN"/>
    <property type="match status" value="1"/>
</dbReference>
<keyword evidence="2" id="KW-0646">Protease inhibitor</keyword>
<dbReference type="Gene3D" id="3.30.497.10">
    <property type="entry name" value="Antithrombin, subunit I, domain 2"/>
    <property type="match status" value="1"/>
</dbReference>
<dbReference type="Pfam" id="PF00079">
    <property type="entry name" value="Serpin"/>
    <property type="match status" value="1"/>
</dbReference>
<dbReference type="GeneID" id="103200099"/>
<dbReference type="GO" id="GO:0004867">
    <property type="term" value="F:serine-type endopeptidase inhibitor activity"/>
    <property type="evidence" value="ECO:0007669"/>
    <property type="project" value="UniProtKB-KW"/>
</dbReference>
<evidence type="ECO:0000256" key="4">
    <source>
        <dbReference type="ARBA" id="ARBA00022900"/>
    </source>
</evidence>
<dbReference type="PROSITE" id="PS00284">
    <property type="entry name" value="SERPIN"/>
    <property type="match status" value="1"/>
</dbReference>
<evidence type="ECO:0000256" key="5">
    <source>
        <dbReference type="ARBA" id="ARBA00023180"/>
    </source>
</evidence>
<evidence type="ECO:0000313" key="8">
    <source>
        <dbReference type="RefSeq" id="XP_007942710.2"/>
    </source>
</evidence>
<dbReference type="InterPro" id="IPR023795">
    <property type="entry name" value="Serpin_CS"/>
</dbReference>
<keyword evidence="5" id="KW-0325">Glycoprotein</keyword>
<dbReference type="GO" id="GO:0005615">
    <property type="term" value="C:extracellular space"/>
    <property type="evidence" value="ECO:0007669"/>
    <property type="project" value="InterPro"/>
</dbReference>
<sequence length="539" mass="59649">MPSSISWGLLLLAGLCCLVPSSLAESTEGDAVQETDASEHDHDHPPACHKIAPNLANFAFSLYHEVARQSNTTNIFFSPVSIAVAFALLSTGAKSDTLTEILEGLEFNLTETSNAEIYEGFQHLLHTLNQPNSQLQLTAGNGLFINESMKLVEKFLQDAKKLYHSEAFSVNFLDTQAAMKQINDYVEKRTHGKIVDLVKDLDQMTALALVNYIFFRGKWKKPFEAEQTQDGEFHVDETTTVTVPMMSRLGMFDLHRCQEMSTWVLLMEYMGNATAIFILPDPGKMQQLETRLSKELLSKWLEYRHPTSAALHFPKLSISGTYDLKELLGKLGITRVFGTGADLSGITEDAALMLSKAVHKAVLTIDEKGTEAAGVTILEAIPMSLPPTVKFDSPFLLLIYDKETKSPLFVGKVVNPLQKSRSLLPSQMRLYIPKVSISGAYELRDVLEDMGIADLFTSQANFSGIAHEAQLKVSKVVHKAVLHLDEKGVKAAAASEDGRRLMAMPVRSGSVKFNRPFVVTVFDNFTWSSLFLGKVVKPT</sequence>
<dbReference type="CTD" id="5265"/>
<dbReference type="InterPro" id="IPR042178">
    <property type="entry name" value="Serpin_sf_1"/>
</dbReference>
<evidence type="ECO:0000256" key="2">
    <source>
        <dbReference type="ARBA" id="ARBA00022690"/>
    </source>
</evidence>
<evidence type="ECO:0000256" key="3">
    <source>
        <dbReference type="ARBA" id="ARBA00022729"/>
    </source>
</evidence>
<proteinExistence type="inferred from homology"/>